<dbReference type="Gene3D" id="1.20.1310.10">
    <property type="entry name" value="Cullin Repeats"/>
    <property type="match status" value="4"/>
</dbReference>
<dbReference type="UniPathway" id="UPA00143"/>
<keyword evidence="8" id="KW-0227">DNA damage</keyword>
<dbReference type="InterPro" id="IPR036390">
    <property type="entry name" value="WH_DNA-bd_sf"/>
</dbReference>
<dbReference type="SMART" id="SM00884">
    <property type="entry name" value="Cullin_Nedd8"/>
    <property type="match status" value="1"/>
</dbReference>
<evidence type="ECO:0000256" key="1">
    <source>
        <dbReference type="ARBA" id="ARBA00004123"/>
    </source>
</evidence>
<evidence type="ECO:0000256" key="5">
    <source>
        <dbReference type="ARBA" id="ARBA00022490"/>
    </source>
</evidence>
<protein>
    <recommendedName>
        <fullName evidence="14">Cullin-4B</fullName>
    </recommendedName>
</protein>
<comment type="subcellular location">
    <subcellularLocation>
        <location evidence="2">Cytoplasm</location>
    </subcellularLocation>
    <subcellularLocation>
        <location evidence="1">Nucleus</location>
    </subcellularLocation>
</comment>
<evidence type="ECO:0000256" key="2">
    <source>
        <dbReference type="ARBA" id="ARBA00004496"/>
    </source>
</evidence>
<dbReference type="GO" id="GO:0031625">
    <property type="term" value="F:ubiquitin protein ligase binding"/>
    <property type="evidence" value="ECO:0007669"/>
    <property type="project" value="InterPro"/>
</dbReference>
<feature type="region of interest" description="Disordered" evidence="17">
    <location>
        <begin position="1"/>
        <end position="71"/>
    </location>
</feature>
<gene>
    <name evidence="19" type="ORF">N300_04675</name>
</gene>
<dbReference type="FunFam" id="3.30.230.130:FF:000001">
    <property type="entry name" value="Cullin 4A"/>
    <property type="match status" value="1"/>
</dbReference>
<evidence type="ECO:0000313" key="20">
    <source>
        <dbReference type="Proteomes" id="UP000054308"/>
    </source>
</evidence>
<dbReference type="InterPro" id="IPR036388">
    <property type="entry name" value="WH-like_DNA-bd_sf"/>
</dbReference>
<evidence type="ECO:0000259" key="18">
    <source>
        <dbReference type="PROSITE" id="PS50069"/>
    </source>
</evidence>
<dbReference type="Pfam" id="PF10557">
    <property type="entry name" value="Cullin_Nedd8"/>
    <property type="match status" value="1"/>
</dbReference>
<evidence type="ECO:0000256" key="14">
    <source>
        <dbReference type="ARBA" id="ARBA00068305"/>
    </source>
</evidence>
<comment type="similarity">
    <text evidence="4 15 16">Belongs to the cullin family.</text>
</comment>
<dbReference type="Gene3D" id="3.30.230.130">
    <property type="entry name" value="Cullin, Chain C, Domain 2"/>
    <property type="match status" value="1"/>
</dbReference>
<dbReference type="SMART" id="SM00182">
    <property type="entry name" value="CULLIN"/>
    <property type="match status" value="1"/>
</dbReference>
<dbReference type="FunFam" id="1.20.1310.10:FF:000003">
    <property type="entry name" value="Cullin 4A"/>
    <property type="match status" value="1"/>
</dbReference>
<dbReference type="GO" id="GO:0005634">
    <property type="term" value="C:nucleus"/>
    <property type="evidence" value="ECO:0007669"/>
    <property type="project" value="UniProtKB-SubCell"/>
</dbReference>
<evidence type="ECO:0000256" key="8">
    <source>
        <dbReference type="ARBA" id="ARBA00022763"/>
    </source>
</evidence>
<name>A0A091HWN3_CALAN</name>
<reference evidence="19 20" key="1">
    <citation type="submission" date="2014-04" db="EMBL/GenBank/DDBJ databases">
        <title>Genome evolution of avian class.</title>
        <authorList>
            <person name="Zhang G."/>
            <person name="Li C."/>
        </authorList>
    </citation>
    <scope>NUCLEOTIDE SEQUENCE [LARGE SCALE GENOMIC DNA]</scope>
    <source>
        <strain evidence="19">BGI_N300</strain>
    </source>
</reference>
<dbReference type="GO" id="GO:0006281">
    <property type="term" value="P:DNA repair"/>
    <property type="evidence" value="ECO:0007669"/>
    <property type="project" value="UniProtKB-KW"/>
</dbReference>
<feature type="domain" description="Cullin family profile" evidence="18">
    <location>
        <begin position="530"/>
        <end position="758"/>
    </location>
</feature>
<keyword evidence="13" id="KW-0131">Cell cycle</keyword>
<evidence type="ECO:0000256" key="7">
    <source>
        <dbReference type="ARBA" id="ARBA00022553"/>
    </source>
</evidence>
<dbReference type="Gene3D" id="1.10.10.10">
    <property type="entry name" value="Winged helix-like DNA-binding domain superfamily/Winged helix DNA-binding domain"/>
    <property type="match status" value="1"/>
</dbReference>
<feature type="compositionally biased region" description="Low complexity" evidence="17">
    <location>
        <begin position="54"/>
        <end position="71"/>
    </location>
</feature>
<evidence type="ECO:0000256" key="10">
    <source>
        <dbReference type="ARBA" id="ARBA00022843"/>
    </source>
</evidence>
<dbReference type="InterPro" id="IPR001373">
    <property type="entry name" value="Cullin_N"/>
</dbReference>
<keyword evidence="6" id="KW-1017">Isopeptide bond</keyword>
<dbReference type="FunFam" id="1.20.1310.10:FF:000059">
    <property type="entry name" value="Cullin-4B"/>
    <property type="match status" value="1"/>
</dbReference>
<keyword evidence="11" id="KW-0234">DNA repair</keyword>
<dbReference type="FunFam" id="1.10.10.10:FF:000050">
    <property type="entry name" value="Cullin 4B"/>
    <property type="match status" value="1"/>
</dbReference>
<dbReference type="SUPFAM" id="SSF75632">
    <property type="entry name" value="Cullin homology domain"/>
    <property type="match status" value="1"/>
</dbReference>
<evidence type="ECO:0000256" key="16">
    <source>
        <dbReference type="RuleBase" id="RU003829"/>
    </source>
</evidence>
<dbReference type="GO" id="GO:0016567">
    <property type="term" value="P:protein ubiquitination"/>
    <property type="evidence" value="ECO:0007669"/>
    <property type="project" value="UniProtKB-UniPathway"/>
</dbReference>
<dbReference type="SUPFAM" id="SSF46785">
    <property type="entry name" value="Winged helix' DNA-binding domain"/>
    <property type="match status" value="1"/>
</dbReference>
<evidence type="ECO:0000313" key="19">
    <source>
        <dbReference type="EMBL" id="KFP00724.1"/>
    </source>
</evidence>
<keyword evidence="9" id="KW-0833">Ubl conjugation pathway</keyword>
<evidence type="ECO:0000256" key="11">
    <source>
        <dbReference type="ARBA" id="ARBA00023204"/>
    </source>
</evidence>
<dbReference type="InterPro" id="IPR016157">
    <property type="entry name" value="Cullin_CS"/>
</dbReference>
<dbReference type="Pfam" id="PF26557">
    <property type="entry name" value="Cullin_AB"/>
    <property type="match status" value="1"/>
</dbReference>
<dbReference type="Proteomes" id="UP000054308">
    <property type="component" value="Unassembled WGS sequence"/>
</dbReference>
<dbReference type="AlphaFoldDB" id="A0A091HWN3"/>
<dbReference type="PANTHER" id="PTHR11932">
    <property type="entry name" value="CULLIN"/>
    <property type="match status" value="1"/>
</dbReference>
<dbReference type="InterPro" id="IPR036317">
    <property type="entry name" value="Cullin_homology_sf"/>
</dbReference>
<dbReference type="GO" id="GO:0042254">
    <property type="term" value="P:ribosome biogenesis"/>
    <property type="evidence" value="ECO:0007669"/>
    <property type="project" value="UniProtKB-ARBA"/>
</dbReference>
<dbReference type="GO" id="GO:0031464">
    <property type="term" value="C:Cul4A-RING E3 ubiquitin ligase complex"/>
    <property type="evidence" value="ECO:0007669"/>
    <property type="project" value="UniProtKB-ARBA"/>
</dbReference>
<keyword evidence="20" id="KW-1185">Reference proteome</keyword>
<sequence length="885" mass="101576">MFPTGFSSPNPPAAAQEVRPATDGNTSSSASCKKRKLNNSSNSNSEREEFDSISSCASSPSKNTSSSSSSIITTSSCSSSGVASSNHHLQKKLRFEDSVDFIGLDVKMAEESSSSSSPAASSQQQHQQQLKNKSLLISSVAVGHHANGLTKAASSTVSSFANSKPGSAKKLVIKNFKDKPKLPENYTDETWQKLKEAVEAIQNSTSIKYNLEELYQAVENLCSYKISANLYKQLRQICEDHIKAQIHQFREYPFVLFLKKIDKCWQDHCRQMIMIRSIFLFLDRTYVLQNSMLPSIWDMGLELFRTHIISDQKVQNKTIDGILLLIERERNGEAIDRSLLRSLLSMLSDLQIYQDSFEHRFLEETNRLYAAEGQRLMQEREVPEYLHHVNKRLEEEADRIITYLDQSTQKPLIATVEKQLLGEHLTAILQKGLNHLLDENRIQDLSLLYQLFSRVRGGVQVLLQHWIEYIKAFGSTIVINPEKDKTMVQELLDFKDKVDHIIDVCFLKNEKFVNAMKEAFETFINKRPNKPAELIAKYVDSKLRAGNKEATDEELEKMLDKIMIIFRFIYGKDVFEAFYKKDLAKRLLVGKSASVDAEKSMLSKLKHECGAAFTSKLEGMFKDMELSKDIMIQFKQYMQNQNVPGNIELTVNILTMGYWPTYVPMEVHLPPEMVKLQEIFKTFYLGKHSGRKLQWQSTLGHCVLKAEFKEGKKELQVSLFQTLVLLMFNEGEEFSLEEIKQATGIEDGELRRTLQSLACGKARVLTKSPKGKDVEDGDKFTCNDDFRHKLFRIKINQIQMKETVEEQASTTERVFQDRQYQIDAAIVRIMKMRKTLSHNLLVSEVYNQLKFPVKPADLKKRIESLIDRDYMERDKENPNQYNYIA</sequence>
<dbReference type="InterPro" id="IPR045093">
    <property type="entry name" value="Cullin"/>
</dbReference>
<dbReference type="InterPro" id="IPR016159">
    <property type="entry name" value="Cullin_repeat-like_dom_sf"/>
</dbReference>
<evidence type="ECO:0000256" key="17">
    <source>
        <dbReference type="SAM" id="MobiDB-lite"/>
    </source>
</evidence>
<dbReference type="InterPro" id="IPR019559">
    <property type="entry name" value="Cullin_neddylation_domain"/>
</dbReference>
<dbReference type="Pfam" id="PF00888">
    <property type="entry name" value="Cullin"/>
    <property type="match status" value="1"/>
</dbReference>
<keyword evidence="12" id="KW-0539">Nucleus</keyword>
<dbReference type="InterPro" id="IPR059120">
    <property type="entry name" value="Cullin-like_AB"/>
</dbReference>
<dbReference type="STRING" id="9244.A0A091HWN3"/>
<evidence type="ECO:0000256" key="6">
    <source>
        <dbReference type="ARBA" id="ARBA00022499"/>
    </source>
</evidence>
<dbReference type="GO" id="GO:0005737">
    <property type="term" value="C:cytoplasm"/>
    <property type="evidence" value="ECO:0007669"/>
    <property type="project" value="UniProtKB-SubCell"/>
</dbReference>
<dbReference type="GO" id="GO:0031465">
    <property type="term" value="C:Cul4B-RING E3 ubiquitin ligase complex"/>
    <property type="evidence" value="ECO:0007669"/>
    <property type="project" value="UniProtKB-ARBA"/>
</dbReference>
<accession>A0A091HWN3</accession>
<dbReference type="GO" id="GO:0006511">
    <property type="term" value="P:ubiquitin-dependent protein catabolic process"/>
    <property type="evidence" value="ECO:0007669"/>
    <property type="project" value="InterPro"/>
</dbReference>
<organism evidence="19 20">
    <name type="scientific">Calypte anna</name>
    <name type="common">Anna's hummingbird</name>
    <name type="synonym">Archilochus anna</name>
    <dbReference type="NCBI Taxonomy" id="9244"/>
    <lineage>
        <taxon>Eukaryota</taxon>
        <taxon>Metazoa</taxon>
        <taxon>Chordata</taxon>
        <taxon>Craniata</taxon>
        <taxon>Vertebrata</taxon>
        <taxon>Euteleostomi</taxon>
        <taxon>Archelosauria</taxon>
        <taxon>Archosauria</taxon>
        <taxon>Dinosauria</taxon>
        <taxon>Saurischia</taxon>
        <taxon>Theropoda</taxon>
        <taxon>Coelurosauria</taxon>
        <taxon>Aves</taxon>
        <taxon>Neognathae</taxon>
        <taxon>Neoaves</taxon>
        <taxon>Strisores</taxon>
        <taxon>Apodiformes</taxon>
        <taxon>Trochilidae</taxon>
        <taxon>Calypte</taxon>
    </lineage>
</organism>
<dbReference type="FunFam" id="1.20.1310.10:FF:000004">
    <property type="entry name" value="Cullin 4B"/>
    <property type="match status" value="1"/>
</dbReference>
<evidence type="ECO:0000256" key="4">
    <source>
        <dbReference type="ARBA" id="ARBA00006019"/>
    </source>
</evidence>
<dbReference type="InterPro" id="IPR016158">
    <property type="entry name" value="Cullin_homology"/>
</dbReference>
<evidence type="ECO:0000256" key="3">
    <source>
        <dbReference type="ARBA" id="ARBA00004906"/>
    </source>
</evidence>
<proteinExistence type="inferred from homology"/>
<evidence type="ECO:0000256" key="9">
    <source>
        <dbReference type="ARBA" id="ARBA00022786"/>
    </source>
</evidence>
<dbReference type="EMBL" id="KL217980">
    <property type="protein sequence ID" value="KFP00724.1"/>
    <property type="molecule type" value="Genomic_DNA"/>
</dbReference>
<dbReference type="FunFam" id="1.20.1310.10:FF:000008">
    <property type="entry name" value="Cullin 4B"/>
    <property type="match status" value="1"/>
</dbReference>
<dbReference type="PROSITE" id="PS50069">
    <property type="entry name" value="CULLIN_2"/>
    <property type="match status" value="1"/>
</dbReference>
<keyword evidence="10" id="KW-0832">Ubl conjugation</keyword>
<dbReference type="PROSITE" id="PS01256">
    <property type="entry name" value="CULLIN_1"/>
    <property type="match status" value="1"/>
</dbReference>
<keyword evidence="5" id="KW-0963">Cytoplasm</keyword>
<keyword evidence="7" id="KW-0597">Phosphoprotein</keyword>
<evidence type="ECO:0000256" key="15">
    <source>
        <dbReference type="PROSITE-ProRule" id="PRU00330"/>
    </source>
</evidence>
<evidence type="ECO:0000256" key="12">
    <source>
        <dbReference type="ARBA" id="ARBA00023242"/>
    </source>
</evidence>
<evidence type="ECO:0000256" key="13">
    <source>
        <dbReference type="ARBA" id="ARBA00023306"/>
    </source>
</evidence>
<dbReference type="SUPFAM" id="SSF74788">
    <property type="entry name" value="Cullin repeat-like"/>
    <property type="match status" value="1"/>
</dbReference>
<comment type="pathway">
    <text evidence="3">Protein modification; protein ubiquitination.</text>
</comment>